<name>A0ABX2BS10_9BURK</name>
<gene>
    <name evidence="1" type="ORF">GNZ12_16020</name>
</gene>
<sequence>MLRHDTSNRRRAFAGIMLAALSNLVSGCSDGISEADVAFVTAGTPPQFESLRMYGAPPDNIAPGSSAHAPMQLHQGCQAIIQAGGREVRETVILEDEPGASFDLDVARASDGWHVTSDGLRPPSADPVGFRTRFTTCVNALRDKYAAEPEKAPFK</sequence>
<reference evidence="1 2" key="1">
    <citation type="submission" date="2019-11" db="EMBL/GenBank/DDBJ databases">
        <title>Metabolism of dissolved organic matter in forest soils.</title>
        <authorList>
            <person name="Cyle K.T."/>
            <person name="Wilhelm R.C."/>
            <person name="Martinez C.E."/>
        </authorList>
    </citation>
    <scope>NUCLEOTIDE SEQUENCE [LARGE SCALE GENOMIC DNA]</scope>
    <source>
        <strain evidence="1 2">1N</strain>
    </source>
</reference>
<proteinExistence type="predicted"/>
<evidence type="ECO:0000313" key="1">
    <source>
        <dbReference type="EMBL" id="NPT42790.1"/>
    </source>
</evidence>
<organism evidence="1 2">
    <name type="scientific">Paraburkholderia solitsugae</name>
    <dbReference type="NCBI Taxonomy" id="2675748"/>
    <lineage>
        <taxon>Bacteria</taxon>
        <taxon>Pseudomonadati</taxon>
        <taxon>Pseudomonadota</taxon>
        <taxon>Betaproteobacteria</taxon>
        <taxon>Burkholderiales</taxon>
        <taxon>Burkholderiaceae</taxon>
        <taxon>Paraburkholderia</taxon>
    </lineage>
</organism>
<keyword evidence="2" id="KW-1185">Reference proteome</keyword>
<evidence type="ECO:0008006" key="3">
    <source>
        <dbReference type="Google" id="ProtNLM"/>
    </source>
</evidence>
<evidence type="ECO:0000313" key="2">
    <source>
        <dbReference type="Proteomes" id="UP000652198"/>
    </source>
</evidence>
<protein>
    <recommendedName>
        <fullName evidence="3">Lipoprotein</fullName>
    </recommendedName>
</protein>
<dbReference type="EMBL" id="WOEY01000065">
    <property type="protein sequence ID" value="NPT42790.1"/>
    <property type="molecule type" value="Genomic_DNA"/>
</dbReference>
<dbReference type="Proteomes" id="UP000652198">
    <property type="component" value="Unassembled WGS sequence"/>
</dbReference>
<dbReference type="RefSeq" id="WP_172311403.1">
    <property type="nucleotide sequence ID" value="NZ_WOEY01000065.1"/>
</dbReference>
<dbReference type="PROSITE" id="PS51257">
    <property type="entry name" value="PROKAR_LIPOPROTEIN"/>
    <property type="match status" value="1"/>
</dbReference>
<accession>A0ABX2BS10</accession>
<comment type="caution">
    <text evidence="1">The sequence shown here is derived from an EMBL/GenBank/DDBJ whole genome shotgun (WGS) entry which is preliminary data.</text>
</comment>